<dbReference type="RefSeq" id="WP_290236889.1">
    <property type="nucleotide sequence ID" value="NZ_JAUFPZ010000002.1"/>
</dbReference>
<dbReference type="CDD" id="cd00146">
    <property type="entry name" value="PKD"/>
    <property type="match status" value="1"/>
</dbReference>
<evidence type="ECO:0000259" key="4">
    <source>
        <dbReference type="SMART" id="SM00282"/>
    </source>
</evidence>
<evidence type="ECO:0000313" key="6">
    <source>
        <dbReference type="EMBL" id="MFC4029173.1"/>
    </source>
</evidence>
<dbReference type="Gene3D" id="2.60.40.10">
    <property type="entry name" value="Immunoglobulins"/>
    <property type="match status" value="2"/>
</dbReference>
<feature type="compositionally biased region" description="Acidic residues" evidence="3">
    <location>
        <begin position="2664"/>
        <end position="2717"/>
    </location>
</feature>
<protein>
    <submittedName>
        <fullName evidence="6">LamG-like jellyroll fold domain-containing protein</fullName>
    </submittedName>
</protein>
<dbReference type="InterPro" id="IPR001791">
    <property type="entry name" value="Laminin_G"/>
</dbReference>
<dbReference type="EMBL" id="JBHSAS010000012">
    <property type="protein sequence ID" value="MFC4029173.1"/>
    <property type="molecule type" value="Genomic_DNA"/>
</dbReference>
<proteinExistence type="predicted"/>
<gene>
    <name evidence="6" type="ORF">ACFOS1_17260</name>
</gene>
<dbReference type="InterPro" id="IPR035986">
    <property type="entry name" value="PKD_dom_sf"/>
</dbReference>
<dbReference type="InterPro" id="IPR013320">
    <property type="entry name" value="ConA-like_dom_sf"/>
</dbReference>
<dbReference type="SUPFAM" id="SSF49299">
    <property type="entry name" value="PKD domain"/>
    <property type="match status" value="1"/>
</dbReference>
<dbReference type="Proteomes" id="UP001595793">
    <property type="component" value="Unassembled WGS sequence"/>
</dbReference>
<dbReference type="InterPro" id="IPR013783">
    <property type="entry name" value="Ig-like_fold"/>
</dbReference>
<comment type="caution">
    <text evidence="6">The sequence shown here is derived from an EMBL/GenBank/DDBJ whole genome shotgun (WGS) entry which is preliminary data.</text>
</comment>
<dbReference type="SUPFAM" id="SSF49899">
    <property type="entry name" value="Concanavalin A-like lectins/glucanases"/>
    <property type="match status" value="1"/>
</dbReference>
<evidence type="ECO:0000256" key="2">
    <source>
        <dbReference type="ARBA" id="ARBA00023157"/>
    </source>
</evidence>
<dbReference type="InterPro" id="IPR006558">
    <property type="entry name" value="LamG-like"/>
</dbReference>
<reference evidence="7" key="1">
    <citation type="journal article" date="2019" name="Int. J. Syst. Evol. Microbiol.">
        <title>The Global Catalogue of Microorganisms (GCM) 10K type strain sequencing project: providing services to taxonomists for standard genome sequencing and annotation.</title>
        <authorList>
            <consortium name="The Broad Institute Genomics Platform"/>
            <consortium name="The Broad Institute Genome Sequencing Center for Infectious Disease"/>
            <person name="Wu L."/>
            <person name="Ma J."/>
        </authorList>
    </citation>
    <scope>NUCLEOTIDE SEQUENCE [LARGE SCALE GENOMIC DNA]</scope>
    <source>
        <strain evidence="7">CECT 9128</strain>
    </source>
</reference>
<accession>A0ABV8HDS4</accession>
<feature type="domain" description="Laminin G" evidence="4">
    <location>
        <begin position="1883"/>
        <end position="2011"/>
    </location>
</feature>
<dbReference type="CDD" id="cd00110">
    <property type="entry name" value="LamG"/>
    <property type="match status" value="1"/>
</dbReference>
<dbReference type="SMART" id="SM00560">
    <property type="entry name" value="LamGL"/>
    <property type="match status" value="1"/>
</dbReference>
<keyword evidence="7" id="KW-1185">Reference proteome</keyword>
<keyword evidence="1" id="KW-0732">Signal</keyword>
<dbReference type="InterPro" id="IPR025667">
    <property type="entry name" value="SprB_repeat"/>
</dbReference>
<feature type="domain" description="LamG-like jellyroll fold" evidence="5">
    <location>
        <begin position="1883"/>
        <end position="2016"/>
    </location>
</feature>
<organism evidence="6 7">
    <name type="scientific">Zunongwangia endophytica</name>
    <dbReference type="NCBI Taxonomy" id="1808945"/>
    <lineage>
        <taxon>Bacteria</taxon>
        <taxon>Pseudomonadati</taxon>
        <taxon>Bacteroidota</taxon>
        <taxon>Flavobacteriia</taxon>
        <taxon>Flavobacteriales</taxon>
        <taxon>Flavobacteriaceae</taxon>
        <taxon>Zunongwangia</taxon>
    </lineage>
</organism>
<dbReference type="Gene3D" id="2.60.40.740">
    <property type="match status" value="4"/>
</dbReference>
<dbReference type="Pfam" id="PF13385">
    <property type="entry name" value="Laminin_G_3"/>
    <property type="match status" value="1"/>
</dbReference>
<evidence type="ECO:0000256" key="1">
    <source>
        <dbReference type="ARBA" id="ARBA00022729"/>
    </source>
</evidence>
<sequence>MKKTTFPGAAIILGLFLTLFLINQSESFGLEEDLIITSSSQDLTCYNADDGAIDIEVSGGNGNYSFQWTGPSSFTSTNEDIFNLSAGTYTITITDDAGNSGSESIIISQPDQLILNNYSTSNVSCNGFNDGTIIAESVSGGTAPYQYSIDGTNFSTESNFDNLTAGNYTLIVRDQNNCSITTNIEITQPDQLQMTAPNSTNVSCFSVNDGSISAGTISGGTAPYQYSIDGNNFSTESNFDNLTAGNYTLTVRDQNNCSISANIEITQPEQLEMIAPNSTNVSCFGGNDGSISAGSVSGGTAPYQYSINGTNFSTESNFDNLTAGNYTLTVRDANNCSISTNIEITQPEQLEMTAPNSTKVSCFGGNDGSISAGTVSGGTAPYQYSINGTNFSTEANFDNLSAGNYTLTVRDQNNCSISTNIEITQPEQLEMTTPNSTNVSCFGGNDGSISAGTISGGTAPYQYSINGSDFSSASIFEDLSAGNYTLTVRDQNNCSISTTIEITQPEQLEMTAPNSTNTSCFSGNDGSISAGMVAGGTAPYQYSIDGTNFSTQANFDNLTEGNYTLTVKDQNNCSISTTIEITQPEELEMTTPNSTNVSCFGGSDGNISAGTISGGTAPYQYSIDGINFSTESNFDNLAAGNYTLTVRDQNNCSISTTIEITQPDQLEMMAPNSTNVSCFGGNDGSISAGTTSGGTAPYQYSINGSDFSSASTFEDLSAGNYTLTVRDQNNCTISANIEISQPEQLEMTAPNSTNVSCFGGNDGSISAGTISGGTAPYQYSIDGTNFSTEANFDNLTAGNYTLTVRDQNNCSISANIEITQPEQLEMTAPNSTNVSCFGGNNGSISAGTISGGTAPYQYSINGSDFSTESNFDNLTAGNYTLTVRDQNNCSISANIEITQPEQLEMTAPNSTNVSCFGGNDGSISAGNVSGGTAPYQYSINGTDFSTESNFDNLSAGNYTLTVRDQNNCSISTNIEIKQPAQLEMTAPNSTNVSCFSGNDGSISAGTVSGGTTPYQYSINGSDFSSASSFEYLSAGNYTLTVRDQNNCSISATIEISQPEQLEMTAPNSANVSCFGGNDGSISAGTVSGGTAPYQYSIDGNTYQPNKKFSNISAGTYNFSVIDNNGCIIQQVIQISQPDIISASSPSVTNINCYGASNGVITVGQIDGGTAPFEYSIDNTNFQTDKTFSGLPAGDYTVFIKDRNACALQQNVTITEPAEIISNFQKKNVNCFAENSGSISFTGVSGGSESFQYSIDNGLNWSDSASFPNLPKGIYTLKLRDKNSIDCQKIIAENIVISEPSEPVTVSVSTTRTMVYDSKTGSADANPSGGTPGYTYEWRSSGSSTIIATTKKATNLAAGNYTLSVFDKNGCSEVVDVVINEILKAEVLPTSICEGDNNVRVSYFEVANNTAFGGVPPYSYSWDFDTDGTYTTNTGLGSHRVSYPSEGNRNITLTVTDAEGFSRDFIYQQYVGECYVDNCGSNDFGIAGYYIGDSSGKRITSENCSNGDQKYIYVELDQSATRYSLYTEFTYSVKSLETGNTTIKREFGCFYEKEGIPANAKTIPINYQCGDEVSVDNIYLTFSNNKKNACGQSSKSKCFSTNNQEIIFTPLYAKATPNKLECFDSELGTIQVQASGGRAPYSYSITNENAGYQKENLFEILKAGDYDVWVKDSEGSVFKIPSVVITQPDSPITMNFEIQQPVCPGEKGTVTVNPLGGTPKSEDESTAYEYLWNDASGSTTKTLENLEPGDYTITVIDANQCQAIRSISIDDPAPLTNAITGEDEVLGCGYYQTTLEANTPEFGSGIWSVVSGPSNFNFVDPTDPNTKFIGDEGQYVLRWTVFNENCSNYDELNLTISANCNSLDFDGIDDHILIGDSFDMHDKEGFTIEAWIKSENNVGLKTILAKRDIKNLNSGGYDFVINSGSPTFRWNGNSVSTSYKIKEDTWHHIAVIYKDANIRLYVDGIPVANKSANLPGNVPHPFIIGAIYDSDQPDVPSNYFDGWIEELRIWNKSLTEKQLRFLMNQSIAVASNPLRGNVIPVDVPGTLNWNNLEAYYQLKGNPEAIAEGLTPEITGNHSNGLIRNITSTQENTAPTPYILNEENQDWTNQTTWFLPPTVNDSKVSEREVWKVPGSYGIDGQTTIDWNIVEISNDIFYPHSNSTKPLQLLGLISNSGTFKMTGTNPTEGGTGNPLIITDYLKLNGIIDLNGESQLIQTEGSILDPESKGVIHRDQQGTANSYNYNYWSSPVSTNSPNSGFTIADVLKDGKDPEQVRDISFKYQFTWADSKNYSGLTRVSTYWLNRFHRTSGYAGWSQIRENTKLESGEGYTMKGTSGSVDIFSSHNYTFVGLPNNGDIKLHIKPQETFLIGNPYPSAIDGQQFILDNLDKNSVNGANGEQNLFNGAIYFWDHFGQSNSHYLQDYIGGYATLNLIGSVPAVATDELINANNSQSNRKPGRYIPVGQGFFVNSFLNSRNSGNITLSEGDILFNNSQRVFAKESNSVQSLFLKPENVSKKIAQNKTAAQEDNREKIRLNYKSPGGMYRQIVVGADKNATSQFDLGYDAPLYDMQNEDMFWLMDDQALVIQGVPDFNNDRVLDLGVIVRSNTEFYIEIDTLENISSEKKIYLMDRADSTYYDLKAEKYVATIDSGYYSNRFAITFQKTENDVDEEENDQEEEVGDTDDNQDPVDNEDEETDSDPDEDNEDEETESDPDEDEAIDDVEKPEAPEVPEEDVSNLTGKFQIVYLRDDDAVFIENPELINIDRILLYGINGSFIKEFNNIELKNKIYVPLEKDMSSAVYILKIYTERGITNMKFVRK</sequence>
<evidence type="ECO:0000259" key="5">
    <source>
        <dbReference type="SMART" id="SM00560"/>
    </source>
</evidence>
<dbReference type="Gene3D" id="2.60.120.200">
    <property type="match status" value="1"/>
</dbReference>
<evidence type="ECO:0000313" key="7">
    <source>
        <dbReference type="Proteomes" id="UP001595793"/>
    </source>
</evidence>
<evidence type="ECO:0000256" key="3">
    <source>
        <dbReference type="SAM" id="MobiDB-lite"/>
    </source>
</evidence>
<dbReference type="Pfam" id="PF13573">
    <property type="entry name" value="SprB"/>
    <property type="match status" value="18"/>
</dbReference>
<name>A0ABV8HDS4_9FLAO</name>
<dbReference type="SMART" id="SM00282">
    <property type="entry name" value="LamG"/>
    <property type="match status" value="1"/>
</dbReference>
<feature type="region of interest" description="Disordered" evidence="3">
    <location>
        <begin position="2660"/>
        <end position="2731"/>
    </location>
</feature>
<keyword evidence="2" id="KW-1015">Disulfide bond</keyword>